<sequence length="86" mass="9611">MTLANLVPSVAETEQSNRFAVKKSFESGVKSAPRFWSINLAKWLLKCKLEQYLAEVEQGSISNVWQEFDSPLFDDAILGSGRDVGM</sequence>
<gene>
    <name evidence="1" type="ORF">CLCR_05298</name>
</gene>
<name>A0A1C1CLA1_9EURO</name>
<dbReference type="VEuPathDB" id="FungiDB:CLCR_05298"/>
<evidence type="ECO:0000313" key="2">
    <source>
        <dbReference type="Proteomes" id="UP000094526"/>
    </source>
</evidence>
<proteinExistence type="predicted"/>
<dbReference type="Proteomes" id="UP000094526">
    <property type="component" value="Unassembled WGS sequence"/>
</dbReference>
<organism evidence="1 2">
    <name type="scientific">Cladophialophora carrionii</name>
    <dbReference type="NCBI Taxonomy" id="86049"/>
    <lineage>
        <taxon>Eukaryota</taxon>
        <taxon>Fungi</taxon>
        <taxon>Dikarya</taxon>
        <taxon>Ascomycota</taxon>
        <taxon>Pezizomycotina</taxon>
        <taxon>Eurotiomycetes</taxon>
        <taxon>Chaetothyriomycetidae</taxon>
        <taxon>Chaetothyriales</taxon>
        <taxon>Herpotrichiellaceae</taxon>
        <taxon>Cladophialophora</taxon>
    </lineage>
</organism>
<reference evidence="2" key="1">
    <citation type="submission" date="2015-07" db="EMBL/GenBank/DDBJ databases">
        <authorList>
            <person name="Teixeira M.M."/>
            <person name="Souza R.C."/>
            <person name="Almeida L.G."/>
            <person name="Vicente V.A."/>
            <person name="de Hoog S."/>
            <person name="Bocca A.L."/>
            <person name="de Almeida S.R."/>
            <person name="Vasconcelos A.T."/>
            <person name="Felipe M.S."/>
        </authorList>
    </citation>
    <scope>NUCLEOTIDE SEQUENCE [LARGE SCALE GENOMIC DNA]</scope>
    <source>
        <strain evidence="2">KSF</strain>
    </source>
</reference>
<keyword evidence="2" id="KW-1185">Reference proteome</keyword>
<comment type="caution">
    <text evidence="1">The sequence shown here is derived from an EMBL/GenBank/DDBJ whole genome shotgun (WGS) entry which is preliminary data.</text>
</comment>
<evidence type="ECO:0000313" key="1">
    <source>
        <dbReference type="EMBL" id="OCT49232.1"/>
    </source>
</evidence>
<dbReference type="AlphaFoldDB" id="A0A1C1CLA1"/>
<accession>A0A1C1CLA1</accession>
<protein>
    <submittedName>
        <fullName evidence="1">Uncharacterized protein</fullName>
    </submittedName>
</protein>
<dbReference type="EMBL" id="LGRB01000011">
    <property type="protein sequence ID" value="OCT49232.1"/>
    <property type="molecule type" value="Genomic_DNA"/>
</dbReference>